<dbReference type="Proteomes" id="UP000887579">
    <property type="component" value="Unplaced"/>
</dbReference>
<name>A0AC34FZ63_9BILA</name>
<evidence type="ECO:0000313" key="2">
    <source>
        <dbReference type="WBParaSite" id="ES5_v2.g22728.t1"/>
    </source>
</evidence>
<reference evidence="2" key="1">
    <citation type="submission" date="2022-11" db="UniProtKB">
        <authorList>
            <consortium name="WormBaseParasite"/>
        </authorList>
    </citation>
    <scope>IDENTIFICATION</scope>
</reference>
<organism evidence="1 2">
    <name type="scientific">Panagrolaimus sp. ES5</name>
    <dbReference type="NCBI Taxonomy" id="591445"/>
    <lineage>
        <taxon>Eukaryota</taxon>
        <taxon>Metazoa</taxon>
        <taxon>Ecdysozoa</taxon>
        <taxon>Nematoda</taxon>
        <taxon>Chromadorea</taxon>
        <taxon>Rhabditida</taxon>
        <taxon>Tylenchina</taxon>
        <taxon>Panagrolaimomorpha</taxon>
        <taxon>Panagrolaimoidea</taxon>
        <taxon>Panagrolaimidae</taxon>
        <taxon>Panagrolaimus</taxon>
    </lineage>
</organism>
<accession>A0AC34FZ63</accession>
<evidence type="ECO:0000313" key="1">
    <source>
        <dbReference type="Proteomes" id="UP000887579"/>
    </source>
</evidence>
<protein>
    <submittedName>
        <fullName evidence="2">Uncharacterized protein</fullName>
    </submittedName>
</protein>
<proteinExistence type="predicted"/>
<sequence length="96" mass="10485">MDECNWEHICGFKLSFDVAPNREMLKPRSKSCDPTGPSSSRASTYLGFRSSSCGSGSGNKSKNDVRTSRNVSLPNTNIEAPVGNNCHNSTTTNFFF</sequence>
<dbReference type="WBParaSite" id="ES5_v2.g22728.t1">
    <property type="protein sequence ID" value="ES5_v2.g22728.t1"/>
    <property type="gene ID" value="ES5_v2.g22728"/>
</dbReference>